<dbReference type="EMBL" id="CADIKM010000015">
    <property type="protein sequence ID" value="CAB3792292.1"/>
    <property type="molecule type" value="Genomic_DNA"/>
</dbReference>
<keyword evidence="2" id="KW-1185">Reference proteome</keyword>
<sequence length="35" mass="3977">MFACVNIRSSTMHDRVCDLLVEAPGLNRLDAKERD</sequence>
<protein>
    <submittedName>
        <fullName evidence="1">Uncharacterized protein</fullName>
    </submittedName>
</protein>
<dbReference type="Proteomes" id="UP000494115">
    <property type="component" value="Unassembled WGS sequence"/>
</dbReference>
<proteinExistence type="predicted"/>
<evidence type="ECO:0000313" key="1">
    <source>
        <dbReference type="EMBL" id="CAB3792292.1"/>
    </source>
</evidence>
<gene>
    <name evidence="1" type="ORF">LMG28138_03312</name>
</gene>
<organism evidence="1 2">
    <name type="scientific">Pararobbsia alpina</name>
    <dbReference type="NCBI Taxonomy" id="621374"/>
    <lineage>
        <taxon>Bacteria</taxon>
        <taxon>Pseudomonadati</taxon>
        <taxon>Pseudomonadota</taxon>
        <taxon>Betaproteobacteria</taxon>
        <taxon>Burkholderiales</taxon>
        <taxon>Burkholderiaceae</taxon>
        <taxon>Pararobbsia</taxon>
    </lineage>
</organism>
<accession>A0A6S7B9G3</accession>
<reference evidence="1 2" key="1">
    <citation type="submission" date="2020-04" db="EMBL/GenBank/DDBJ databases">
        <authorList>
            <person name="De Canck E."/>
        </authorList>
    </citation>
    <scope>NUCLEOTIDE SEQUENCE [LARGE SCALE GENOMIC DNA]</scope>
    <source>
        <strain evidence="1 2">LMG 28138</strain>
    </source>
</reference>
<name>A0A6S7B9G3_9BURK</name>
<evidence type="ECO:0000313" key="2">
    <source>
        <dbReference type="Proteomes" id="UP000494115"/>
    </source>
</evidence>
<dbReference type="AlphaFoldDB" id="A0A6S7B9G3"/>